<dbReference type="KEGG" id="bter:125385322"/>
<gene>
    <name evidence="2" type="primary">LOC125385322</name>
</gene>
<sequence length="151" mass="17823">MTDEVRNVILSSNVIFKPEPETEKFVNLSLPKIVEREHVCAQSDRVCTYESAESEPESQPFRTSENVRQLIDRGKINRTDFYGSPVTYATERLPGDFNETMRSEKKELWEEAINDEMKSQYENKTWVLVGKPRFEYLRQKLDLKNKKDVKR</sequence>
<dbReference type="RefSeq" id="XP_048262802.1">
    <property type="nucleotide sequence ID" value="XM_048406845.1"/>
</dbReference>
<protein>
    <submittedName>
        <fullName evidence="2">Uncharacterized protein LOC125385322</fullName>
    </submittedName>
</protein>
<reference evidence="2" key="1">
    <citation type="submission" date="2025-08" db="UniProtKB">
        <authorList>
            <consortium name="RefSeq"/>
        </authorList>
    </citation>
    <scope>IDENTIFICATION</scope>
</reference>
<organism evidence="1 2">
    <name type="scientific">Bombus terrestris</name>
    <name type="common">Buff-tailed bumblebee</name>
    <name type="synonym">Apis terrestris</name>
    <dbReference type="NCBI Taxonomy" id="30195"/>
    <lineage>
        <taxon>Eukaryota</taxon>
        <taxon>Metazoa</taxon>
        <taxon>Ecdysozoa</taxon>
        <taxon>Arthropoda</taxon>
        <taxon>Hexapoda</taxon>
        <taxon>Insecta</taxon>
        <taxon>Pterygota</taxon>
        <taxon>Neoptera</taxon>
        <taxon>Endopterygota</taxon>
        <taxon>Hymenoptera</taxon>
        <taxon>Apocrita</taxon>
        <taxon>Aculeata</taxon>
        <taxon>Apoidea</taxon>
        <taxon>Anthophila</taxon>
        <taxon>Apidae</taxon>
        <taxon>Bombus</taxon>
        <taxon>Bombus</taxon>
    </lineage>
</organism>
<proteinExistence type="predicted"/>
<evidence type="ECO:0000313" key="1">
    <source>
        <dbReference type="Proteomes" id="UP000835206"/>
    </source>
</evidence>
<dbReference type="AlphaFoldDB" id="A0A9C6W5P4"/>
<dbReference type="OrthoDB" id="413361at2759"/>
<dbReference type="Proteomes" id="UP000835206">
    <property type="component" value="Chromosome 6"/>
</dbReference>
<keyword evidence="1" id="KW-1185">Reference proteome</keyword>
<name>A0A9C6W5P4_BOMTE</name>
<accession>A0A9C6W5P4</accession>
<evidence type="ECO:0000313" key="2">
    <source>
        <dbReference type="RefSeq" id="XP_048262802.1"/>
    </source>
</evidence>
<dbReference type="GeneID" id="125385322"/>